<dbReference type="Proteomes" id="UP000029448">
    <property type="component" value="Unassembled WGS sequence"/>
</dbReference>
<protein>
    <submittedName>
        <fullName evidence="1">Uncharacterized protein</fullName>
    </submittedName>
</protein>
<sequence>MYTQRWSILPSGSPCLAAHRPSQPSRGGFLRTLSVQVFEGTVCPSPFSDRCVIFFLSKPERMG</sequence>
<organism evidence="1 2">
    <name type="scientific">Acetobacter tropicalis</name>
    <dbReference type="NCBI Taxonomy" id="104102"/>
    <lineage>
        <taxon>Bacteria</taxon>
        <taxon>Pseudomonadati</taxon>
        <taxon>Pseudomonadota</taxon>
        <taxon>Alphaproteobacteria</taxon>
        <taxon>Acetobacterales</taxon>
        <taxon>Acetobacteraceae</taxon>
        <taxon>Acetobacter</taxon>
    </lineage>
</organism>
<dbReference type="STRING" id="104102.AtDm6_0938"/>
<evidence type="ECO:0000313" key="2">
    <source>
        <dbReference type="Proteomes" id="UP000029448"/>
    </source>
</evidence>
<proteinExistence type="predicted"/>
<dbReference type="PATRIC" id="fig|104102.7.peg.932"/>
<keyword evidence="2" id="KW-1185">Reference proteome</keyword>
<reference evidence="1 2" key="1">
    <citation type="submission" date="2014-06" db="EMBL/GenBank/DDBJ databases">
        <title>Functional and comparative genomic analyses of the Drosophila gut microbiota identify candidate symbiosis factors.</title>
        <authorList>
            <person name="Newell P.D."/>
            <person name="Chaston J.M."/>
            <person name="Douglas A.E."/>
        </authorList>
    </citation>
    <scope>NUCLEOTIDE SEQUENCE [LARGE SCALE GENOMIC DNA]</scope>
    <source>
        <strain evidence="1 2">DmCS_006</strain>
    </source>
</reference>
<comment type="caution">
    <text evidence="1">The sequence shown here is derived from an EMBL/GenBank/DDBJ whole genome shotgun (WGS) entry which is preliminary data.</text>
</comment>
<dbReference type="EMBL" id="JOKM01000021">
    <property type="protein sequence ID" value="KGB25257.1"/>
    <property type="molecule type" value="Genomic_DNA"/>
</dbReference>
<name>A0A094YV42_9PROT</name>
<accession>A0A094YV42</accession>
<gene>
    <name evidence="1" type="ORF">AtDm6_0938</name>
</gene>
<dbReference type="AlphaFoldDB" id="A0A094YV42"/>
<evidence type="ECO:0000313" key="1">
    <source>
        <dbReference type="EMBL" id="KGB25257.1"/>
    </source>
</evidence>